<evidence type="ECO:0000256" key="1">
    <source>
        <dbReference type="ARBA" id="ARBA00022679"/>
    </source>
</evidence>
<evidence type="ECO:0000256" key="3">
    <source>
        <dbReference type="ARBA" id="ARBA00022842"/>
    </source>
</evidence>
<dbReference type="SUPFAM" id="SSF81631">
    <property type="entry name" value="PAP/OAS1 substrate-binding domain"/>
    <property type="match status" value="1"/>
</dbReference>
<feature type="compositionally biased region" description="Polar residues" evidence="4">
    <location>
        <begin position="389"/>
        <end position="401"/>
    </location>
</feature>
<keyword evidence="1" id="KW-0808">Transferase</keyword>
<organism evidence="6 7">
    <name type="scientific">Phycomyces blakesleeanus (strain ATCC 8743b / DSM 1359 / FGSC 10004 / NBRC 33097 / NRRL 1555)</name>
    <dbReference type="NCBI Taxonomy" id="763407"/>
    <lineage>
        <taxon>Eukaryota</taxon>
        <taxon>Fungi</taxon>
        <taxon>Fungi incertae sedis</taxon>
        <taxon>Mucoromycota</taxon>
        <taxon>Mucoromycotina</taxon>
        <taxon>Mucoromycetes</taxon>
        <taxon>Mucorales</taxon>
        <taxon>Phycomycetaceae</taxon>
        <taxon>Phycomyces</taxon>
    </lineage>
</organism>
<evidence type="ECO:0000313" key="6">
    <source>
        <dbReference type="EMBL" id="OAD68966.1"/>
    </source>
</evidence>
<dbReference type="InParanoid" id="A0A167KV76"/>
<dbReference type="PANTHER" id="PTHR12271">
    <property type="entry name" value="POLY A POLYMERASE CID PAP -RELATED"/>
    <property type="match status" value="1"/>
</dbReference>
<dbReference type="Gene3D" id="1.10.1410.10">
    <property type="match status" value="1"/>
</dbReference>
<reference evidence="7" key="1">
    <citation type="submission" date="2015-06" db="EMBL/GenBank/DDBJ databases">
        <title>Expansion of signal transduction pathways in fungi by whole-genome duplication.</title>
        <authorList>
            <consortium name="DOE Joint Genome Institute"/>
            <person name="Corrochano L.M."/>
            <person name="Kuo A."/>
            <person name="Marcet-Houben M."/>
            <person name="Polaino S."/>
            <person name="Salamov A."/>
            <person name="Villalobos J.M."/>
            <person name="Alvarez M.I."/>
            <person name="Avalos J."/>
            <person name="Benito E.P."/>
            <person name="Benoit I."/>
            <person name="Burger G."/>
            <person name="Camino L.P."/>
            <person name="Canovas D."/>
            <person name="Cerda-Olmedo E."/>
            <person name="Cheng J.-F."/>
            <person name="Dominguez A."/>
            <person name="Elias M."/>
            <person name="Eslava A.P."/>
            <person name="Glaser F."/>
            <person name="Grimwood J."/>
            <person name="Gutierrez G."/>
            <person name="Heitman J."/>
            <person name="Henrissat B."/>
            <person name="Iturriaga E.A."/>
            <person name="Lang B.F."/>
            <person name="Lavin J.L."/>
            <person name="Lee S."/>
            <person name="Li W."/>
            <person name="Lindquist E."/>
            <person name="Lopez-Garcia S."/>
            <person name="Luque E.M."/>
            <person name="Marcos A.T."/>
            <person name="Martin J."/>
            <person name="McCluskey K."/>
            <person name="Medina H.R."/>
            <person name="Miralles-Duran A."/>
            <person name="Miyazaki A."/>
            <person name="Munoz-Torres E."/>
            <person name="Oguiza J.A."/>
            <person name="Ohm R."/>
            <person name="Olmedo M."/>
            <person name="Orejas M."/>
            <person name="Ortiz-Castellanos L."/>
            <person name="Pisabarro A.G."/>
            <person name="Rodriguez-Romero J."/>
            <person name="Ruiz-Herrera J."/>
            <person name="Ruiz-Vazquez R."/>
            <person name="Sanz C."/>
            <person name="Schackwitz W."/>
            <person name="Schmutz J."/>
            <person name="Shahriari M."/>
            <person name="Shelest E."/>
            <person name="Silva-Franco F."/>
            <person name="Soanes D."/>
            <person name="Syed K."/>
            <person name="Tagua V.G."/>
            <person name="Talbot N.J."/>
            <person name="Thon M."/>
            <person name="De vries R.P."/>
            <person name="Wiebenga A."/>
            <person name="Yadav J.S."/>
            <person name="Braun E.L."/>
            <person name="Baker S."/>
            <person name="Garre V."/>
            <person name="Horwitz B."/>
            <person name="Torres-Martinez S."/>
            <person name="Idnurm A."/>
            <person name="Herrera-Estrella A."/>
            <person name="Gabaldon T."/>
            <person name="Grigoriev I.V."/>
        </authorList>
    </citation>
    <scope>NUCLEOTIDE SEQUENCE [LARGE SCALE GENOMIC DNA]</scope>
    <source>
        <strain evidence="7">NRRL 1555(-)</strain>
    </source>
</reference>
<dbReference type="STRING" id="763407.A0A167KV76"/>
<dbReference type="GO" id="GO:0016779">
    <property type="term" value="F:nucleotidyltransferase activity"/>
    <property type="evidence" value="ECO:0007669"/>
    <property type="project" value="TreeGrafter"/>
</dbReference>
<dbReference type="InterPro" id="IPR002058">
    <property type="entry name" value="PAP_assoc"/>
</dbReference>
<keyword evidence="3" id="KW-0460">Magnesium</keyword>
<feature type="compositionally biased region" description="Acidic residues" evidence="4">
    <location>
        <begin position="595"/>
        <end position="605"/>
    </location>
</feature>
<dbReference type="RefSeq" id="XP_018287006.1">
    <property type="nucleotide sequence ID" value="XM_018436874.1"/>
</dbReference>
<feature type="domain" description="PAP-associated" evidence="5">
    <location>
        <begin position="94"/>
        <end position="141"/>
    </location>
</feature>
<accession>A0A167KV76</accession>
<evidence type="ECO:0000256" key="2">
    <source>
        <dbReference type="ARBA" id="ARBA00022723"/>
    </source>
</evidence>
<evidence type="ECO:0000259" key="5">
    <source>
        <dbReference type="Pfam" id="PF03828"/>
    </source>
</evidence>
<dbReference type="AlphaFoldDB" id="A0A167KV76"/>
<feature type="region of interest" description="Disordered" evidence="4">
    <location>
        <begin position="580"/>
        <end position="607"/>
    </location>
</feature>
<name>A0A167KV76_PHYB8</name>
<dbReference type="Proteomes" id="UP000077315">
    <property type="component" value="Unassembled WGS sequence"/>
</dbReference>
<dbReference type="PANTHER" id="PTHR12271:SF40">
    <property type="entry name" value="POLY(A) RNA POLYMERASE GLD2"/>
    <property type="match status" value="1"/>
</dbReference>
<dbReference type="GO" id="GO:0031123">
    <property type="term" value="P:RNA 3'-end processing"/>
    <property type="evidence" value="ECO:0007669"/>
    <property type="project" value="TreeGrafter"/>
</dbReference>
<gene>
    <name evidence="6" type="ORF">PHYBLDRAFT_172802</name>
</gene>
<evidence type="ECO:0000256" key="4">
    <source>
        <dbReference type="SAM" id="MobiDB-lite"/>
    </source>
</evidence>
<proteinExistence type="predicted"/>
<dbReference type="EMBL" id="KV440993">
    <property type="protein sequence ID" value="OAD68966.1"/>
    <property type="molecule type" value="Genomic_DNA"/>
</dbReference>
<feature type="region of interest" description="Disordered" evidence="4">
    <location>
        <begin position="438"/>
        <end position="463"/>
    </location>
</feature>
<keyword evidence="7" id="KW-1185">Reference proteome</keyword>
<dbReference type="GeneID" id="28997780"/>
<dbReference type="GO" id="GO:0046872">
    <property type="term" value="F:metal ion binding"/>
    <property type="evidence" value="ECO:0007669"/>
    <property type="project" value="UniProtKB-KW"/>
</dbReference>
<feature type="region of interest" description="Disordered" evidence="4">
    <location>
        <begin position="382"/>
        <end position="403"/>
    </location>
</feature>
<dbReference type="OrthoDB" id="2274644at2759"/>
<evidence type="ECO:0000313" key="7">
    <source>
        <dbReference type="Proteomes" id="UP000077315"/>
    </source>
</evidence>
<dbReference type="VEuPathDB" id="FungiDB:PHYBLDRAFT_172802"/>
<protein>
    <recommendedName>
        <fullName evidence="5">PAP-associated domain-containing protein</fullName>
    </recommendedName>
</protein>
<feature type="compositionally biased region" description="Polar residues" evidence="4">
    <location>
        <begin position="527"/>
        <end position="540"/>
    </location>
</feature>
<dbReference type="Pfam" id="PF03828">
    <property type="entry name" value="PAP_assoc"/>
    <property type="match status" value="1"/>
</dbReference>
<keyword evidence="2" id="KW-0479">Metal-binding</keyword>
<sequence>MSLWYLMNCDPPVIPNLQNISQDNSCKAPFCNAKVSLNKWIIFQKRVIECNVAYHNCVNVVHTDRPEYDIEYTSKNSIFTSQETIWKCENVETVGSLLKGFFNYFGREHNFSQYALSLRFGRLIPKWEWKDSHMAVEDPFIIGRNVAGTSTFLGTNTIRNEFKRAYDLLNSNHTFADITGPVDPNERIFDPDTIEQRIIQRNFQQMNRTRRNIGNYDYIHRQSEIVYNELHNPRRRRKPATNLNITKTGYFPQNDREANIPSKLTSTQSSMYYQEPTYSKTSKEDTEIDFEAIASIVEDHTPKKTVVSQYTPIDDNSNTKQKAVDVHNTTTGVKIPRSIIQSSSTNSTDSEETASRLYAKTPPEISRTIQQMFPKMPQEKEVQAGKYQPISNRSPSSTYAEITSPHGAPEALQNLQRPAFQNITPSFSSVVADNIKSPRPIGSGNQQKEIKPAKPAKPARTVKPVETANPVESVKYTKPVKPLNNIINFHDSVNTFKETTYKRVVGFKNKIAPEHPTHLAFTDKPSPKNTTASQIKSPTPTHMSIVNGALKALDPFQFSKTKNKKLFEIPEILEVSDSSVTTNSQYDDSINKEEDCGEGDDDEGGGDTCSLLDVPDFVDAFDILDVLTQYGDVLSLESERLSKPESLYTFLHWRFTINLYQDIDALPKKIELADEYFTILNKPNSS</sequence>
<feature type="region of interest" description="Disordered" evidence="4">
    <location>
        <begin position="518"/>
        <end position="540"/>
    </location>
</feature>